<reference evidence="2 3" key="1">
    <citation type="submission" date="2020-07" db="EMBL/GenBank/DDBJ databases">
        <title>Spirosoma foliorum sp. nov., isolated from the leaves on the Nejang mountain Korea, Republic of.</title>
        <authorList>
            <person name="Ho H."/>
            <person name="Lee Y.-J."/>
            <person name="Nurcahyanto D.-A."/>
            <person name="Kim S.-G."/>
        </authorList>
    </citation>
    <scope>NUCLEOTIDE SEQUENCE [LARGE SCALE GENOMIC DNA]</scope>
    <source>
        <strain evidence="2 3">PL0136</strain>
    </source>
</reference>
<dbReference type="InterPro" id="IPR025959">
    <property type="entry name" value="Winged_HTH_dom"/>
</dbReference>
<protein>
    <submittedName>
        <fullName evidence="2">Winged helix-turn-helix domain-containing protein</fullName>
    </submittedName>
</protein>
<sequence>MNYSTQIKEELGYLQILEKQQSKAKLRDAVRLVRLLKSGQCTTQLQAAESINLSLRQVQRIWKAYQTNGIEALIAQKPPTYRGKLSTFQITRLRQYLFDDQAQTLADIQAYLAASLGVSYTIGGVFDLCKRLNIKAKTGRPVHAHQRPGALEAYKKRSPN</sequence>
<organism evidence="2 3">
    <name type="scientific">Spirosoma foliorum</name>
    <dbReference type="NCBI Taxonomy" id="2710596"/>
    <lineage>
        <taxon>Bacteria</taxon>
        <taxon>Pseudomonadati</taxon>
        <taxon>Bacteroidota</taxon>
        <taxon>Cytophagia</taxon>
        <taxon>Cytophagales</taxon>
        <taxon>Cytophagaceae</taxon>
        <taxon>Spirosoma</taxon>
    </lineage>
</organism>
<dbReference type="RefSeq" id="WP_182459115.1">
    <property type="nucleotide sequence ID" value="NZ_CP059732.1"/>
</dbReference>
<feature type="domain" description="Winged helix-turn helix" evidence="1">
    <location>
        <begin position="100"/>
        <end position="157"/>
    </location>
</feature>
<dbReference type="AlphaFoldDB" id="A0A7G5GSJ5"/>
<keyword evidence="3" id="KW-1185">Reference proteome</keyword>
<evidence type="ECO:0000313" key="2">
    <source>
        <dbReference type="EMBL" id="QMW01837.1"/>
    </source>
</evidence>
<dbReference type="Proteomes" id="UP000515369">
    <property type="component" value="Chromosome"/>
</dbReference>
<accession>A0A7G5GSJ5</accession>
<evidence type="ECO:0000259" key="1">
    <source>
        <dbReference type="Pfam" id="PF13592"/>
    </source>
</evidence>
<dbReference type="Pfam" id="PF13592">
    <property type="entry name" value="HTH_33"/>
    <property type="match status" value="1"/>
</dbReference>
<name>A0A7G5GSJ5_9BACT</name>
<dbReference type="EMBL" id="CP059732">
    <property type="protein sequence ID" value="QMW01837.1"/>
    <property type="molecule type" value="Genomic_DNA"/>
</dbReference>
<dbReference type="KEGG" id="sfol:H3H32_28430"/>
<gene>
    <name evidence="2" type="ORF">H3H32_28430</name>
</gene>
<dbReference type="SUPFAM" id="SSF46689">
    <property type="entry name" value="Homeodomain-like"/>
    <property type="match status" value="1"/>
</dbReference>
<proteinExistence type="predicted"/>
<evidence type="ECO:0000313" key="3">
    <source>
        <dbReference type="Proteomes" id="UP000515369"/>
    </source>
</evidence>
<dbReference type="InterPro" id="IPR009057">
    <property type="entry name" value="Homeodomain-like_sf"/>
</dbReference>